<accession>A0ABN9BJ71</accession>
<keyword evidence="2" id="KW-1185">Reference proteome</keyword>
<evidence type="ECO:0000313" key="1">
    <source>
        <dbReference type="EMBL" id="CAI9547533.1"/>
    </source>
</evidence>
<reference evidence="1" key="1">
    <citation type="submission" date="2023-05" db="EMBL/GenBank/DDBJ databases">
        <authorList>
            <person name="Stuckert A."/>
        </authorList>
    </citation>
    <scope>NUCLEOTIDE SEQUENCE</scope>
</reference>
<dbReference type="EMBL" id="CATNWA010004324">
    <property type="protein sequence ID" value="CAI9547533.1"/>
    <property type="molecule type" value="Genomic_DNA"/>
</dbReference>
<organism evidence="1 2">
    <name type="scientific">Staurois parvus</name>
    <dbReference type="NCBI Taxonomy" id="386267"/>
    <lineage>
        <taxon>Eukaryota</taxon>
        <taxon>Metazoa</taxon>
        <taxon>Chordata</taxon>
        <taxon>Craniata</taxon>
        <taxon>Vertebrata</taxon>
        <taxon>Euteleostomi</taxon>
        <taxon>Amphibia</taxon>
        <taxon>Batrachia</taxon>
        <taxon>Anura</taxon>
        <taxon>Neobatrachia</taxon>
        <taxon>Ranoidea</taxon>
        <taxon>Ranidae</taxon>
        <taxon>Staurois</taxon>
    </lineage>
</organism>
<proteinExistence type="predicted"/>
<gene>
    <name evidence="1" type="ORF">SPARVUS_LOCUS3009266</name>
</gene>
<comment type="caution">
    <text evidence="1">The sequence shown here is derived from an EMBL/GenBank/DDBJ whole genome shotgun (WGS) entry which is preliminary data.</text>
</comment>
<protein>
    <submittedName>
        <fullName evidence="1">Uncharacterized protein</fullName>
    </submittedName>
</protein>
<name>A0ABN9BJ71_9NEOB</name>
<dbReference type="Proteomes" id="UP001162483">
    <property type="component" value="Unassembled WGS sequence"/>
</dbReference>
<sequence length="42" mass="4729">MWPRQIGLRPKETCQGYLHCMPPSPGKARPTPAMLLWGHITA</sequence>
<evidence type="ECO:0000313" key="2">
    <source>
        <dbReference type="Proteomes" id="UP001162483"/>
    </source>
</evidence>